<gene>
    <name evidence="1" type="ORF">P5673_006078</name>
</gene>
<proteinExistence type="predicted"/>
<evidence type="ECO:0000313" key="1">
    <source>
        <dbReference type="EMBL" id="KAK2569181.1"/>
    </source>
</evidence>
<dbReference type="EMBL" id="JARQWQ010000010">
    <property type="protein sequence ID" value="KAK2569181.1"/>
    <property type="molecule type" value="Genomic_DNA"/>
</dbReference>
<sequence length="159" mass="17681">MTDSVSADNQAKKQAIKWEQKVSKTCLIMSTLFLSSYLPSCKLIYITNLTSSCSCHFLHWARGEMGPYVYAWCFENIRKAIFKLLLCCRNYPSGRIPRVSPASNQEGPLLPYRSGDALFISPSAIEFLTIKKISKHGDTCQVAGDIPGSSLFLCAENAE</sequence>
<dbReference type="AlphaFoldDB" id="A0AAD9QY10"/>
<dbReference type="Gene3D" id="1.20.1070.10">
    <property type="entry name" value="Rhodopsin 7-helix transmembrane proteins"/>
    <property type="match status" value="1"/>
</dbReference>
<organism evidence="1 2">
    <name type="scientific">Acropora cervicornis</name>
    <name type="common">Staghorn coral</name>
    <dbReference type="NCBI Taxonomy" id="6130"/>
    <lineage>
        <taxon>Eukaryota</taxon>
        <taxon>Metazoa</taxon>
        <taxon>Cnidaria</taxon>
        <taxon>Anthozoa</taxon>
        <taxon>Hexacorallia</taxon>
        <taxon>Scleractinia</taxon>
        <taxon>Astrocoeniina</taxon>
        <taxon>Acroporidae</taxon>
        <taxon>Acropora</taxon>
    </lineage>
</organism>
<comment type="caution">
    <text evidence="1">The sequence shown here is derived from an EMBL/GenBank/DDBJ whole genome shotgun (WGS) entry which is preliminary data.</text>
</comment>
<reference evidence="1" key="1">
    <citation type="journal article" date="2023" name="G3 (Bethesda)">
        <title>Whole genome assembly and annotation of the endangered Caribbean coral Acropora cervicornis.</title>
        <authorList>
            <person name="Selwyn J.D."/>
            <person name="Vollmer S.V."/>
        </authorList>
    </citation>
    <scope>NUCLEOTIDE SEQUENCE</scope>
    <source>
        <strain evidence="1">K2</strain>
    </source>
</reference>
<dbReference type="Proteomes" id="UP001249851">
    <property type="component" value="Unassembled WGS sequence"/>
</dbReference>
<evidence type="ECO:0000313" key="2">
    <source>
        <dbReference type="Proteomes" id="UP001249851"/>
    </source>
</evidence>
<dbReference type="SUPFAM" id="SSF81321">
    <property type="entry name" value="Family A G protein-coupled receptor-like"/>
    <property type="match status" value="1"/>
</dbReference>
<name>A0AAD9QY10_ACRCE</name>
<keyword evidence="2" id="KW-1185">Reference proteome</keyword>
<accession>A0AAD9QY10</accession>
<reference evidence="1" key="2">
    <citation type="journal article" date="2023" name="Science">
        <title>Genomic signatures of disease resistance in endangered staghorn corals.</title>
        <authorList>
            <person name="Vollmer S.V."/>
            <person name="Selwyn J.D."/>
            <person name="Despard B.A."/>
            <person name="Roesel C.L."/>
        </authorList>
    </citation>
    <scope>NUCLEOTIDE SEQUENCE</scope>
    <source>
        <strain evidence="1">K2</strain>
    </source>
</reference>
<protein>
    <submittedName>
        <fullName evidence="1">Uncharacterized protein</fullName>
    </submittedName>
</protein>